<evidence type="ECO:0008006" key="3">
    <source>
        <dbReference type="Google" id="ProtNLM"/>
    </source>
</evidence>
<proteinExistence type="predicted"/>
<dbReference type="STRING" id="1164594.SAMN05216204_10295"/>
<name>A0A1I1EEB1_9BURK</name>
<reference evidence="2" key="1">
    <citation type="submission" date="2016-10" db="EMBL/GenBank/DDBJ databases">
        <authorList>
            <person name="Varghese N."/>
            <person name="Submissions S."/>
        </authorList>
    </citation>
    <scope>NUCLEOTIDE SEQUENCE [LARGE SCALE GENOMIC DNA]</scope>
    <source>
        <strain evidence="2">CGMCC 1.12041</strain>
    </source>
</reference>
<accession>A0A1I1EEB1</accession>
<keyword evidence="2" id="KW-1185">Reference proteome</keyword>
<dbReference type="AlphaFoldDB" id="A0A1I1EEB1"/>
<evidence type="ECO:0000313" key="2">
    <source>
        <dbReference type="Proteomes" id="UP000198639"/>
    </source>
</evidence>
<dbReference type="EMBL" id="FOLD01000002">
    <property type="protein sequence ID" value="SFB85461.1"/>
    <property type="molecule type" value="Genomic_DNA"/>
</dbReference>
<evidence type="ECO:0000313" key="1">
    <source>
        <dbReference type="EMBL" id="SFB85461.1"/>
    </source>
</evidence>
<gene>
    <name evidence="1" type="ORF">SAMN05216204_10295</name>
</gene>
<dbReference type="Proteomes" id="UP000198639">
    <property type="component" value="Unassembled WGS sequence"/>
</dbReference>
<dbReference type="OrthoDB" id="3034596at2"/>
<protein>
    <recommendedName>
        <fullName evidence="3">Polysaccharide deacetylase</fullName>
    </recommendedName>
</protein>
<sequence>MTAMLNRVYADYLMPSRLGEYEALVRDVAAAGYTQMSVREFFRDIHGNDRPAGNAFVHRHDIDSDLRTARKMFAIESRHGVRASYYFRLSTLDFGFMRDIEAAGSEASYHYEEVADFAKRHRLRSAEAVRQRFPEIRELFARNVSHIVERLGLPITTVASHGDFANRRLKVINHELLRDEALRRRCGIECESYDAELLRCFDIYISDRKHPVYYYPLSPFDALGKHTNICLLTHPVQWETNWFESTRLNVRRAIEEMAWRWA</sequence>
<organism evidence="1 2">
    <name type="scientific">Massilia yuzhufengensis</name>
    <dbReference type="NCBI Taxonomy" id="1164594"/>
    <lineage>
        <taxon>Bacteria</taxon>
        <taxon>Pseudomonadati</taxon>
        <taxon>Pseudomonadota</taxon>
        <taxon>Betaproteobacteria</taxon>
        <taxon>Burkholderiales</taxon>
        <taxon>Oxalobacteraceae</taxon>
        <taxon>Telluria group</taxon>
        <taxon>Massilia</taxon>
    </lineage>
</organism>